<dbReference type="GO" id="GO:0004674">
    <property type="term" value="F:protein serine/threonine kinase activity"/>
    <property type="evidence" value="ECO:0007669"/>
    <property type="project" value="UniProtKB-KW"/>
</dbReference>
<evidence type="ECO:0000313" key="14">
    <source>
        <dbReference type="EMBL" id="GBD67427.1"/>
    </source>
</evidence>
<dbReference type="PANTHER" id="PTHR43289:SF34">
    <property type="entry name" value="SERINE_THREONINE-PROTEIN KINASE YBDM-RELATED"/>
    <property type="match status" value="1"/>
</dbReference>
<feature type="region of interest" description="Disordered" evidence="10">
    <location>
        <begin position="288"/>
        <end position="324"/>
    </location>
</feature>
<protein>
    <recommendedName>
        <fullName evidence="1">non-specific serine/threonine protein kinase</fullName>
        <ecNumber evidence="1">2.7.11.1</ecNumber>
    </recommendedName>
</protein>
<feature type="compositionally biased region" description="Polar residues" evidence="10">
    <location>
        <begin position="613"/>
        <end position="629"/>
    </location>
</feature>
<evidence type="ECO:0000256" key="10">
    <source>
        <dbReference type="SAM" id="MobiDB-lite"/>
    </source>
</evidence>
<evidence type="ECO:0000256" key="5">
    <source>
        <dbReference type="ARBA" id="ARBA00022777"/>
    </source>
</evidence>
<dbReference type="EC" id="2.7.11.1" evidence="1"/>
<feature type="compositionally biased region" description="Acidic residues" evidence="10">
    <location>
        <begin position="660"/>
        <end position="683"/>
    </location>
</feature>
<dbReference type="PROSITE" id="PS00108">
    <property type="entry name" value="PROTEIN_KINASE_ST"/>
    <property type="match status" value="1"/>
</dbReference>
<dbReference type="FunFam" id="1.10.510.10:FF:000021">
    <property type="entry name" value="Serine/threonine protein kinase"/>
    <property type="match status" value="1"/>
</dbReference>
<keyword evidence="5 14" id="KW-0418">Kinase</keyword>
<feature type="transmembrane region" description="Helical" evidence="11">
    <location>
        <begin position="332"/>
        <end position="354"/>
    </location>
</feature>
<feature type="compositionally biased region" description="Basic and acidic residues" evidence="10">
    <location>
        <begin position="735"/>
        <end position="746"/>
    </location>
</feature>
<proteinExistence type="predicted"/>
<dbReference type="Gene3D" id="3.30.200.20">
    <property type="entry name" value="Phosphorylase Kinase, domain 1"/>
    <property type="match status" value="1"/>
</dbReference>
<dbReference type="SUPFAM" id="SSF56112">
    <property type="entry name" value="Protein kinase-like (PK-like)"/>
    <property type="match status" value="1"/>
</dbReference>
<dbReference type="AlphaFoldDB" id="A0A2H6CR12"/>
<evidence type="ECO:0000256" key="8">
    <source>
        <dbReference type="ARBA" id="ARBA00048679"/>
    </source>
</evidence>
<feature type="binding site" evidence="9">
    <location>
        <position position="41"/>
    </location>
    <ligand>
        <name>ATP</name>
        <dbReference type="ChEBI" id="CHEBI:30616"/>
    </ligand>
</feature>
<feature type="compositionally biased region" description="Polar residues" evidence="10">
    <location>
        <begin position="288"/>
        <end position="303"/>
    </location>
</feature>
<keyword evidence="2 14" id="KW-0723">Serine/threonine-protein kinase</keyword>
<dbReference type="InterPro" id="IPR011009">
    <property type="entry name" value="Kinase-like_dom_sf"/>
</dbReference>
<feature type="compositionally biased region" description="Basic and acidic residues" evidence="10">
    <location>
        <begin position="389"/>
        <end position="402"/>
    </location>
</feature>
<dbReference type="Gene3D" id="1.10.510.10">
    <property type="entry name" value="Transferase(Phosphotransferase) domain 1"/>
    <property type="match status" value="1"/>
</dbReference>
<dbReference type="PROSITE" id="PS00107">
    <property type="entry name" value="PROTEIN_KINASE_ATP"/>
    <property type="match status" value="1"/>
</dbReference>
<feature type="region of interest" description="Disordered" evidence="10">
    <location>
        <begin position="565"/>
        <end position="717"/>
    </location>
</feature>
<dbReference type="Proteomes" id="UP000236214">
    <property type="component" value="Unassembled WGS sequence"/>
</dbReference>
<comment type="catalytic activity">
    <reaction evidence="8">
        <text>L-seryl-[protein] + ATP = O-phospho-L-seryl-[protein] + ADP + H(+)</text>
        <dbReference type="Rhea" id="RHEA:17989"/>
        <dbReference type="Rhea" id="RHEA-COMP:9863"/>
        <dbReference type="Rhea" id="RHEA-COMP:11604"/>
        <dbReference type="ChEBI" id="CHEBI:15378"/>
        <dbReference type="ChEBI" id="CHEBI:29999"/>
        <dbReference type="ChEBI" id="CHEBI:30616"/>
        <dbReference type="ChEBI" id="CHEBI:83421"/>
        <dbReference type="ChEBI" id="CHEBI:456216"/>
        <dbReference type="EC" id="2.7.11.1"/>
    </reaction>
</comment>
<feature type="region of interest" description="Disordered" evidence="10">
    <location>
        <begin position="377"/>
        <end position="402"/>
    </location>
</feature>
<evidence type="ECO:0000256" key="9">
    <source>
        <dbReference type="PROSITE-ProRule" id="PRU10141"/>
    </source>
</evidence>
<keyword evidence="4 9" id="KW-0547">Nucleotide-binding</keyword>
<accession>A0A2H6CR12</accession>
<evidence type="ECO:0000259" key="13">
    <source>
        <dbReference type="PROSITE" id="PS51178"/>
    </source>
</evidence>
<dbReference type="RefSeq" id="WP_103103289.1">
    <property type="nucleotide sequence ID" value="NZ_BDEC01000007.1"/>
</dbReference>
<dbReference type="SMART" id="SM00220">
    <property type="entry name" value="S_TKc"/>
    <property type="match status" value="1"/>
</dbReference>
<dbReference type="PANTHER" id="PTHR43289">
    <property type="entry name" value="MITOGEN-ACTIVATED PROTEIN KINASE KINASE KINASE 20-RELATED"/>
    <property type="match status" value="1"/>
</dbReference>
<evidence type="ECO:0000313" key="15">
    <source>
        <dbReference type="Proteomes" id="UP000236214"/>
    </source>
</evidence>
<comment type="caution">
    <text evidence="14">The sequence shown here is derived from an EMBL/GenBank/DDBJ whole genome shotgun (WGS) entry which is preliminary data.</text>
</comment>
<dbReference type="InterPro" id="IPR005543">
    <property type="entry name" value="PASTA_dom"/>
</dbReference>
<dbReference type="GO" id="GO:0005524">
    <property type="term" value="F:ATP binding"/>
    <property type="evidence" value="ECO:0007669"/>
    <property type="project" value="UniProtKB-UniRule"/>
</dbReference>
<keyword evidence="11" id="KW-0812">Transmembrane</keyword>
<reference evidence="14 15" key="1">
    <citation type="submission" date="2016-05" db="EMBL/GenBank/DDBJ databases">
        <title>Whole genome sequencing of Tetragenococcus halophilus subsp. halophilus NISL 7118.</title>
        <authorList>
            <person name="Shiwa Y."/>
            <person name="Nishimura I."/>
            <person name="Yoshikawa H."/>
            <person name="Koyama Y."/>
            <person name="Oguma T."/>
        </authorList>
    </citation>
    <scope>NUCLEOTIDE SEQUENCE [LARGE SCALE GENOMIC DNA]</scope>
    <source>
        <strain evidence="14 15">NISL 7118</strain>
    </source>
</reference>
<feature type="domain" description="PASTA" evidence="13">
    <location>
        <begin position="426"/>
        <end position="496"/>
    </location>
</feature>
<feature type="domain" description="PASTA" evidence="13">
    <location>
        <begin position="497"/>
        <end position="566"/>
    </location>
</feature>
<evidence type="ECO:0000256" key="4">
    <source>
        <dbReference type="ARBA" id="ARBA00022741"/>
    </source>
</evidence>
<keyword evidence="11" id="KW-1133">Transmembrane helix</keyword>
<keyword evidence="6 9" id="KW-0067">ATP-binding</keyword>
<evidence type="ECO:0000256" key="3">
    <source>
        <dbReference type="ARBA" id="ARBA00022679"/>
    </source>
</evidence>
<dbReference type="CDD" id="cd14014">
    <property type="entry name" value="STKc_PknB_like"/>
    <property type="match status" value="1"/>
</dbReference>
<evidence type="ECO:0000256" key="1">
    <source>
        <dbReference type="ARBA" id="ARBA00012513"/>
    </source>
</evidence>
<keyword evidence="3" id="KW-0808">Transferase</keyword>
<dbReference type="Pfam" id="PF03793">
    <property type="entry name" value="PASTA"/>
    <property type="match status" value="4"/>
</dbReference>
<feature type="compositionally biased region" description="Basic and acidic residues" evidence="10">
    <location>
        <begin position="574"/>
        <end position="597"/>
    </location>
</feature>
<feature type="compositionally biased region" description="Acidic residues" evidence="10">
    <location>
        <begin position="598"/>
        <end position="609"/>
    </location>
</feature>
<feature type="domain" description="PASTA" evidence="13">
    <location>
        <begin position="567"/>
        <end position="633"/>
    </location>
</feature>
<dbReference type="InterPro" id="IPR017441">
    <property type="entry name" value="Protein_kinase_ATP_BS"/>
</dbReference>
<gene>
    <name evidence="14" type="ORF">TEHN7118_0233</name>
</gene>
<dbReference type="NCBIfam" id="NF033483">
    <property type="entry name" value="PknB_PASTA_kin"/>
    <property type="match status" value="1"/>
</dbReference>
<evidence type="ECO:0000256" key="6">
    <source>
        <dbReference type="ARBA" id="ARBA00022840"/>
    </source>
</evidence>
<evidence type="ECO:0000256" key="2">
    <source>
        <dbReference type="ARBA" id="ARBA00022527"/>
    </source>
</evidence>
<evidence type="ECO:0000259" key="12">
    <source>
        <dbReference type="PROSITE" id="PS50011"/>
    </source>
</evidence>
<keyword evidence="15" id="KW-1185">Reference proteome</keyword>
<dbReference type="EMBL" id="BDEC01000007">
    <property type="protein sequence ID" value="GBD67427.1"/>
    <property type="molecule type" value="Genomic_DNA"/>
</dbReference>
<dbReference type="Gene3D" id="3.30.10.20">
    <property type="match status" value="4"/>
</dbReference>
<evidence type="ECO:0000256" key="11">
    <source>
        <dbReference type="SAM" id="Phobius"/>
    </source>
</evidence>
<dbReference type="Pfam" id="PF00069">
    <property type="entry name" value="Pkinase"/>
    <property type="match status" value="1"/>
</dbReference>
<comment type="catalytic activity">
    <reaction evidence="7">
        <text>L-threonyl-[protein] + ATP = O-phospho-L-threonyl-[protein] + ADP + H(+)</text>
        <dbReference type="Rhea" id="RHEA:46608"/>
        <dbReference type="Rhea" id="RHEA-COMP:11060"/>
        <dbReference type="Rhea" id="RHEA-COMP:11605"/>
        <dbReference type="ChEBI" id="CHEBI:15378"/>
        <dbReference type="ChEBI" id="CHEBI:30013"/>
        <dbReference type="ChEBI" id="CHEBI:30616"/>
        <dbReference type="ChEBI" id="CHEBI:61977"/>
        <dbReference type="ChEBI" id="CHEBI:456216"/>
        <dbReference type="EC" id="2.7.11.1"/>
    </reaction>
</comment>
<dbReference type="PROSITE" id="PS51178">
    <property type="entry name" value="PASTA"/>
    <property type="match status" value="4"/>
</dbReference>
<dbReference type="PROSITE" id="PS50011">
    <property type="entry name" value="PROTEIN_KINASE_DOM"/>
    <property type="match status" value="1"/>
</dbReference>
<feature type="domain" description="PASTA" evidence="13">
    <location>
        <begin position="357"/>
        <end position="425"/>
    </location>
</feature>
<organism evidence="14 15">
    <name type="scientific">Tetragenococcus halophilus subsp. halophilus</name>
    <dbReference type="NCBI Taxonomy" id="1513897"/>
    <lineage>
        <taxon>Bacteria</taxon>
        <taxon>Bacillati</taxon>
        <taxon>Bacillota</taxon>
        <taxon>Bacilli</taxon>
        <taxon>Lactobacillales</taxon>
        <taxon>Enterococcaceae</taxon>
        <taxon>Tetragenococcus</taxon>
    </lineage>
</organism>
<dbReference type="FunFam" id="3.30.200.20:FF:000035">
    <property type="entry name" value="Serine/threonine protein kinase Stk1"/>
    <property type="match status" value="1"/>
</dbReference>
<dbReference type="InterPro" id="IPR000719">
    <property type="entry name" value="Prot_kinase_dom"/>
</dbReference>
<keyword evidence="11" id="KW-0472">Membrane</keyword>
<dbReference type="CDD" id="cd06577">
    <property type="entry name" value="PASTA_pknB"/>
    <property type="match status" value="4"/>
</dbReference>
<feature type="region of interest" description="Disordered" evidence="10">
    <location>
        <begin position="730"/>
        <end position="755"/>
    </location>
</feature>
<dbReference type="InterPro" id="IPR008271">
    <property type="entry name" value="Ser/Thr_kinase_AS"/>
</dbReference>
<sequence>MLDIGKKLSGRYLIKGNVGMGGMANVFLADDLILDREVAIKVLRYDFQNDQDAIRRFQREALAATELVHPNIVSVYDVGEEDGMQYLVMEYVKGMDLKRYIQTHYPMDYSAVINIMQQILSAVALAHEHRIIHRDLKPQNILLNDEGVVKITDFGIAIALSETSITQTNSMLGSVHYLSPEQARGSMATSQSDIYAIGIILYEMLTGSVPFDGESAVTIALKHFQDEIPSLRERDESIPQALENVVLKATAKEPTDRYKTVEEMSKDLETVLSPERQNEAAWHPQAMNNDTKIITPITDNPLSNNEEENTEAAKATEEDEKNKKPKKKKKKWLIFLAIFVAILAMIGLGTYLSLAGSRDEVAVPEVAGLTESAAREKLRESGVQAAAQTREHPSDDQEEGRIVKTSPQEGAEIKQSQEVVLYISSGSPEVEMDDYTEQTYEDALDKLKELEFKESNISSEEEFSDSVPAGQIISQTPDEGEEVVPEETEVSFVISNGPAPVSMVNFIGSTENAARSSLQGMGLEDNSVEIQQSYSEQASGTIIDQTPNEGEEVIPADTPIVFSVSAGQEQVEIPDVKGDSENKAEEKLEDAGFKVEKEEEFDDSVDEGDVISTDPSAGSTEDKGSTVNMVVSKGEEEEPETKKFTVDVEASFKGNNNSEDSSEDSEDSEDSQDTEDSEDENDQDSSSQTITVWLTDTDHDNEQYEQIVLDSEDDKETINVPVTVEEGEKATIAVQRDDEEKVSREVDEAETVQVP</sequence>
<evidence type="ECO:0000256" key="7">
    <source>
        <dbReference type="ARBA" id="ARBA00047899"/>
    </source>
</evidence>
<feature type="domain" description="Protein kinase" evidence="12">
    <location>
        <begin position="12"/>
        <end position="272"/>
    </location>
</feature>
<dbReference type="SMART" id="SM00740">
    <property type="entry name" value="PASTA"/>
    <property type="match status" value="4"/>
</dbReference>
<name>A0A2H6CR12_TETHA</name>